<evidence type="ECO:0000256" key="4">
    <source>
        <dbReference type="ARBA" id="ARBA00023125"/>
    </source>
</evidence>
<dbReference type="CDD" id="cd17535">
    <property type="entry name" value="REC_NarL-like"/>
    <property type="match status" value="1"/>
</dbReference>
<dbReference type="Proteomes" id="UP000307756">
    <property type="component" value="Unassembled WGS sequence"/>
</dbReference>
<dbReference type="OrthoDB" id="9780153at2"/>
<evidence type="ECO:0000256" key="1">
    <source>
        <dbReference type="ARBA" id="ARBA00004496"/>
    </source>
</evidence>
<dbReference type="FunFam" id="1.10.10.10:FF:000153">
    <property type="entry name" value="LuxR family transcriptional regulator"/>
    <property type="match status" value="1"/>
</dbReference>
<dbReference type="SMART" id="SM00421">
    <property type="entry name" value="HTH_LUXR"/>
    <property type="match status" value="1"/>
</dbReference>
<dbReference type="GO" id="GO:0003677">
    <property type="term" value="F:DNA binding"/>
    <property type="evidence" value="ECO:0007669"/>
    <property type="project" value="UniProtKB-KW"/>
</dbReference>
<reference evidence="9 10" key="1">
    <citation type="journal article" date="2011" name="J. Microbiol.">
        <title>Bacillus kyonggiensis sp. nov., isolated from soil of a lettuce field.</title>
        <authorList>
            <person name="Dong K."/>
            <person name="Lee S."/>
        </authorList>
    </citation>
    <scope>NUCLEOTIDE SEQUENCE [LARGE SCALE GENOMIC DNA]</scope>
    <source>
        <strain evidence="9 10">NB22</strain>
    </source>
</reference>
<proteinExistence type="predicted"/>
<dbReference type="RefSeq" id="WP_136832349.1">
    <property type="nucleotide sequence ID" value="NZ_SWBM01000003.1"/>
</dbReference>
<evidence type="ECO:0000256" key="2">
    <source>
        <dbReference type="ARBA" id="ARBA00022553"/>
    </source>
</evidence>
<dbReference type="GO" id="GO:0006355">
    <property type="term" value="P:regulation of DNA-templated transcription"/>
    <property type="evidence" value="ECO:0007669"/>
    <property type="project" value="InterPro"/>
</dbReference>
<comment type="subcellular location">
    <subcellularLocation>
        <location evidence="1">Cytoplasm</location>
    </subcellularLocation>
</comment>
<dbReference type="EMBL" id="SWBM01000003">
    <property type="protein sequence ID" value="TKC16366.1"/>
    <property type="molecule type" value="Genomic_DNA"/>
</dbReference>
<accession>A0A4U1D5Q8</accession>
<dbReference type="CDD" id="cd06170">
    <property type="entry name" value="LuxR_C_like"/>
    <property type="match status" value="1"/>
</dbReference>
<dbReference type="SUPFAM" id="SSF46894">
    <property type="entry name" value="C-terminal effector domain of the bipartite response regulators"/>
    <property type="match status" value="1"/>
</dbReference>
<evidence type="ECO:0000259" key="7">
    <source>
        <dbReference type="PROSITE" id="PS50043"/>
    </source>
</evidence>
<dbReference type="InterPro" id="IPR011006">
    <property type="entry name" value="CheY-like_superfamily"/>
</dbReference>
<dbReference type="GO" id="GO:0000160">
    <property type="term" value="P:phosphorelay signal transduction system"/>
    <property type="evidence" value="ECO:0007669"/>
    <property type="project" value="InterPro"/>
</dbReference>
<dbReference type="InterPro" id="IPR016032">
    <property type="entry name" value="Sig_transdc_resp-reg_C-effctor"/>
</dbReference>
<keyword evidence="2 6" id="KW-0597">Phosphoprotein</keyword>
<evidence type="ECO:0000256" key="6">
    <source>
        <dbReference type="PROSITE-ProRule" id="PRU00169"/>
    </source>
</evidence>
<dbReference type="InterPro" id="IPR039420">
    <property type="entry name" value="WalR-like"/>
</dbReference>
<dbReference type="PROSITE" id="PS50110">
    <property type="entry name" value="RESPONSE_REGULATORY"/>
    <property type="match status" value="1"/>
</dbReference>
<evidence type="ECO:0000259" key="8">
    <source>
        <dbReference type="PROSITE" id="PS50110"/>
    </source>
</evidence>
<dbReference type="Pfam" id="PF00196">
    <property type="entry name" value="GerE"/>
    <property type="match status" value="1"/>
</dbReference>
<feature type="domain" description="Response regulatory" evidence="8">
    <location>
        <begin position="6"/>
        <end position="122"/>
    </location>
</feature>
<evidence type="ECO:0000256" key="5">
    <source>
        <dbReference type="ARBA" id="ARBA00023163"/>
    </source>
</evidence>
<comment type="caution">
    <text evidence="9">The sequence shown here is derived from an EMBL/GenBank/DDBJ whole genome shotgun (WGS) entry which is preliminary data.</text>
</comment>
<feature type="domain" description="HTH luxR-type" evidence="7">
    <location>
        <begin position="147"/>
        <end position="212"/>
    </location>
</feature>
<dbReference type="Pfam" id="PF00072">
    <property type="entry name" value="Response_reg"/>
    <property type="match status" value="1"/>
</dbReference>
<keyword evidence="10" id="KW-1185">Reference proteome</keyword>
<evidence type="ECO:0000313" key="9">
    <source>
        <dbReference type="EMBL" id="TKC16366.1"/>
    </source>
</evidence>
<keyword evidence="3" id="KW-0805">Transcription regulation</keyword>
<dbReference type="PRINTS" id="PR00038">
    <property type="entry name" value="HTHLUXR"/>
</dbReference>
<dbReference type="AlphaFoldDB" id="A0A4U1D5Q8"/>
<dbReference type="PROSITE" id="PS50043">
    <property type="entry name" value="HTH_LUXR_2"/>
    <property type="match status" value="1"/>
</dbReference>
<keyword evidence="4" id="KW-0238">DNA-binding</keyword>
<dbReference type="GO" id="GO:0005737">
    <property type="term" value="C:cytoplasm"/>
    <property type="evidence" value="ECO:0007669"/>
    <property type="project" value="UniProtKB-SubCell"/>
</dbReference>
<dbReference type="PANTHER" id="PTHR43214">
    <property type="entry name" value="TWO-COMPONENT RESPONSE REGULATOR"/>
    <property type="match status" value="1"/>
</dbReference>
<dbReference type="Gene3D" id="3.40.50.2300">
    <property type="match status" value="1"/>
</dbReference>
<dbReference type="PROSITE" id="PS00622">
    <property type="entry name" value="HTH_LUXR_1"/>
    <property type="match status" value="1"/>
</dbReference>
<keyword evidence="5" id="KW-0804">Transcription</keyword>
<dbReference type="PANTHER" id="PTHR43214:SF43">
    <property type="entry name" value="TWO-COMPONENT RESPONSE REGULATOR"/>
    <property type="match status" value="1"/>
</dbReference>
<dbReference type="SUPFAM" id="SSF52172">
    <property type="entry name" value="CheY-like"/>
    <property type="match status" value="1"/>
</dbReference>
<organism evidence="9 10">
    <name type="scientific">Robertmurraya kyonggiensis</name>
    <dbReference type="NCBI Taxonomy" id="1037680"/>
    <lineage>
        <taxon>Bacteria</taxon>
        <taxon>Bacillati</taxon>
        <taxon>Bacillota</taxon>
        <taxon>Bacilli</taxon>
        <taxon>Bacillales</taxon>
        <taxon>Bacillaceae</taxon>
        <taxon>Robertmurraya</taxon>
    </lineage>
</organism>
<evidence type="ECO:0000256" key="3">
    <source>
        <dbReference type="ARBA" id="ARBA00023015"/>
    </source>
</evidence>
<dbReference type="SMART" id="SM00448">
    <property type="entry name" value="REC"/>
    <property type="match status" value="1"/>
</dbReference>
<evidence type="ECO:0000313" key="10">
    <source>
        <dbReference type="Proteomes" id="UP000307756"/>
    </source>
</evidence>
<gene>
    <name evidence="9" type="ORF">FA727_15570</name>
</gene>
<name>A0A4U1D5Q8_9BACI</name>
<dbReference type="InterPro" id="IPR001789">
    <property type="entry name" value="Sig_transdc_resp-reg_receiver"/>
</dbReference>
<sequence length="214" mass="24340">MTNPFRVMIADDHPHAREAISAMLEDHPKFSIVAQARNGLEAIELSQQHSPDIILMDIEMPKMNGLEATKIIKEKSPYIKVIMLSVSDDVADLFTAVQYGAQGYLLKNMDPDDWLEYLLSVAEGSSEKTRGIANKLLYQFRENDLQNSALEKSLTPREREILLLIAKGITNKQIAEQLFISENTVKNHIKNLLEKLEVENRVQLAAYAFKHYKT</sequence>
<feature type="modified residue" description="4-aspartylphosphate" evidence="6">
    <location>
        <position position="57"/>
    </location>
</feature>
<dbReference type="InterPro" id="IPR058245">
    <property type="entry name" value="NreC/VraR/RcsB-like_REC"/>
</dbReference>
<protein>
    <submittedName>
        <fullName evidence="9">Response regulator transcription factor</fullName>
    </submittedName>
</protein>
<dbReference type="InterPro" id="IPR000792">
    <property type="entry name" value="Tscrpt_reg_LuxR_C"/>
</dbReference>